<accession>A0ABQ7VLL9</accession>
<evidence type="ECO:0000259" key="2">
    <source>
        <dbReference type="Pfam" id="PF14244"/>
    </source>
</evidence>
<gene>
    <name evidence="3" type="ORF">KY290_013418</name>
</gene>
<evidence type="ECO:0000313" key="4">
    <source>
        <dbReference type="Proteomes" id="UP000826656"/>
    </source>
</evidence>
<comment type="caution">
    <text evidence="3">The sequence shown here is derived from an EMBL/GenBank/DDBJ whole genome shotgun (WGS) entry which is preliminary data.</text>
</comment>
<dbReference type="PANTHER" id="PTHR37610:SF6">
    <property type="entry name" value="GAG-POLYPEPTIDE OF LTR COPIA-TYPE-RELATED"/>
    <property type="match status" value="1"/>
</dbReference>
<evidence type="ECO:0000313" key="3">
    <source>
        <dbReference type="EMBL" id="KAH0769437.1"/>
    </source>
</evidence>
<name>A0ABQ7VLL9_SOLTU</name>
<dbReference type="Proteomes" id="UP000826656">
    <property type="component" value="Unassembled WGS sequence"/>
</dbReference>
<protein>
    <recommendedName>
        <fullName evidence="2">Retrotransposon Copia-like N-terminal domain-containing protein</fullName>
    </recommendedName>
</protein>
<keyword evidence="4" id="KW-1185">Reference proteome</keyword>
<feature type="domain" description="Retrotransposon Copia-like N-terminal" evidence="2">
    <location>
        <begin position="32"/>
        <end position="79"/>
    </location>
</feature>
<proteinExistence type="predicted"/>
<dbReference type="InterPro" id="IPR029472">
    <property type="entry name" value="Copia-like_N"/>
</dbReference>
<evidence type="ECO:0000256" key="1">
    <source>
        <dbReference type="SAM" id="MobiDB-lite"/>
    </source>
</evidence>
<reference evidence="3 4" key="1">
    <citation type="journal article" date="2021" name="bioRxiv">
        <title>Chromosome-scale and haplotype-resolved genome assembly of a tetraploid potato cultivar.</title>
        <authorList>
            <person name="Sun H."/>
            <person name="Jiao W.-B."/>
            <person name="Krause K."/>
            <person name="Campoy J.A."/>
            <person name="Goel M."/>
            <person name="Folz-Donahue K."/>
            <person name="Kukat C."/>
            <person name="Huettel B."/>
            <person name="Schneeberger K."/>
        </authorList>
    </citation>
    <scope>NUCLEOTIDE SEQUENCE [LARGE SCALE GENOMIC DNA]</scope>
    <source>
        <strain evidence="3">SolTubOtavaFocal</strain>
        <tissue evidence="3">Leaves</tissue>
    </source>
</reference>
<dbReference type="EMBL" id="JAIVGD010000011">
    <property type="protein sequence ID" value="KAH0769437.1"/>
    <property type="molecule type" value="Genomic_DNA"/>
</dbReference>
<sequence length="267" mass="29322">MGNATPTTTVAAGGSQALNDYVMVSFHAYYLHPSYALGMVLVSSPFDGKGFGGWKRAMLIALSAKNKIGFIDGNLPKPAAAPLLNAWTRCNGTVLSWLLNSLSKDIAESVLYSHSDQYLWEDLEARYGQTNGQTLPTTKEIISNWQNFNRKPPYQGRKGARDGKNNIANKEVSCAYCKKVRHTIDHCYKLHGFPFDFKFTKQRQPYQGAPRANVVVSSEAPEGKGALAQIMQLLQQVKFEQSSTSPLDGSLNTNCAGSFSEEPSGSW</sequence>
<organism evidence="3 4">
    <name type="scientific">Solanum tuberosum</name>
    <name type="common">Potato</name>
    <dbReference type="NCBI Taxonomy" id="4113"/>
    <lineage>
        <taxon>Eukaryota</taxon>
        <taxon>Viridiplantae</taxon>
        <taxon>Streptophyta</taxon>
        <taxon>Embryophyta</taxon>
        <taxon>Tracheophyta</taxon>
        <taxon>Spermatophyta</taxon>
        <taxon>Magnoliopsida</taxon>
        <taxon>eudicotyledons</taxon>
        <taxon>Gunneridae</taxon>
        <taxon>Pentapetalae</taxon>
        <taxon>asterids</taxon>
        <taxon>lamiids</taxon>
        <taxon>Solanales</taxon>
        <taxon>Solanaceae</taxon>
        <taxon>Solanoideae</taxon>
        <taxon>Solaneae</taxon>
        <taxon>Solanum</taxon>
    </lineage>
</organism>
<feature type="region of interest" description="Disordered" evidence="1">
    <location>
        <begin position="244"/>
        <end position="267"/>
    </location>
</feature>
<dbReference type="Pfam" id="PF14244">
    <property type="entry name" value="Retrotran_gag_3"/>
    <property type="match status" value="1"/>
</dbReference>
<dbReference type="PANTHER" id="PTHR37610">
    <property type="entry name" value="CCHC-TYPE DOMAIN-CONTAINING PROTEIN"/>
    <property type="match status" value="1"/>
</dbReference>